<gene>
    <name evidence="1" type="ORF">RhiirC2_820976</name>
</gene>
<organism evidence="1 2">
    <name type="scientific">Rhizophagus irregularis</name>
    <dbReference type="NCBI Taxonomy" id="588596"/>
    <lineage>
        <taxon>Eukaryota</taxon>
        <taxon>Fungi</taxon>
        <taxon>Fungi incertae sedis</taxon>
        <taxon>Mucoromycota</taxon>
        <taxon>Glomeromycotina</taxon>
        <taxon>Glomeromycetes</taxon>
        <taxon>Glomerales</taxon>
        <taxon>Glomeraceae</taxon>
        <taxon>Rhizophagus</taxon>
    </lineage>
</organism>
<evidence type="ECO:0000313" key="1">
    <source>
        <dbReference type="EMBL" id="PKK59488.1"/>
    </source>
</evidence>
<protein>
    <recommendedName>
        <fullName evidence="3">Reverse transcriptase domain-containing protein</fullName>
    </recommendedName>
</protein>
<accession>A0A2N1MCX3</accession>
<reference evidence="1 2" key="1">
    <citation type="submission" date="2016-04" db="EMBL/GenBank/DDBJ databases">
        <title>Genome analyses suggest a sexual origin of heterokaryosis in a supposedly ancient asexual fungus.</title>
        <authorList>
            <person name="Ropars J."/>
            <person name="Sedzielewska K."/>
            <person name="Noel J."/>
            <person name="Charron P."/>
            <person name="Farinelli L."/>
            <person name="Marton T."/>
            <person name="Kruger M."/>
            <person name="Pelin A."/>
            <person name="Brachmann A."/>
            <person name="Corradi N."/>
        </authorList>
    </citation>
    <scope>NUCLEOTIDE SEQUENCE [LARGE SCALE GENOMIC DNA]</scope>
    <source>
        <strain evidence="1 2">C2</strain>
    </source>
</reference>
<evidence type="ECO:0008006" key="3">
    <source>
        <dbReference type="Google" id="ProtNLM"/>
    </source>
</evidence>
<reference evidence="1 2" key="2">
    <citation type="submission" date="2017-10" db="EMBL/GenBank/DDBJ databases">
        <title>Extensive intraspecific genome diversity in a model arbuscular mycorrhizal fungus.</title>
        <authorList>
            <person name="Chen E.C.H."/>
            <person name="Morin E."/>
            <person name="Baudet D."/>
            <person name="Noel J."/>
            <person name="Ndikumana S."/>
            <person name="Charron P."/>
            <person name="St-Onge C."/>
            <person name="Giorgi J."/>
            <person name="Grigoriev I.V."/>
            <person name="Roux C."/>
            <person name="Martin F.M."/>
            <person name="Corradi N."/>
        </authorList>
    </citation>
    <scope>NUCLEOTIDE SEQUENCE [LARGE SCALE GENOMIC DNA]</scope>
    <source>
        <strain evidence="1 2">C2</strain>
    </source>
</reference>
<dbReference type="EMBL" id="LLXL01003025">
    <property type="protein sequence ID" value="PKK59488.1"/>
    <property type="molecule type" value="Genomic_DNA"/>
</dbReference>
<comment type="caution">
    <text evidence="1">The sequence shown here is derived from an EMBL/GenBank/DDBJ whole genome shotgun (WGS) entry which is preliminary data.</text>
</comment>
<evidence type="ECO:0000313" key="2">
    <source>
        <dbReference type="Proteomes" id="UP000233469"/>
    </source>
</evidence>
<dbReference type="Proteomes" id="UP000233469">
    <property type="component" value="Unassembled WGS sequence"/>
</dbReference>
<sequence>MNVFTSVYMNDTAWLDSSKDRLQSTLDIAAWFYDLLDIKINHKKCELIVINPSIHHSLCNVTLDINRYTWISINLQESRYLGVWLSHKKPKQRNKDRIIKIRDSILHSMKSKRISIAHAIYIINKVMYPRIAYISQSLILTKSEWDAIERPVFGFIKKIVSLSASYPTSALHHEGILDLYNLWQYIVTNHLTNFFKRINSNTMDGNAALIRLRQGQIRMHLPGSIFDTSSKYMPLYMAEFKSNLKSIV</sequence>
<dbReference type="VEuPathDB" id="FungiDB:RhiirA1_475186"/>
<dbReference type="AlphaFoldDB" id="A0A2N1MCX3"/>
<name>A0A2N1MCX3_9GLOM</name>
<dbReference type="VEuPathDB" id="FungiDB:FUN_018013"/>
<proteinExistence type="predicted"/>